<dbReference type="InterPro" id="IPR052516">
    <property type="entry name" value="N-heterocyclic_Hydroxylase"/>
</dbReference>
<dbReference type="Gene3D" id="3.30.365.10">
    <property type="entry name" value="Aldehyde oxidase/xanthine dehydrogenase, molybdopterin binding domain"/>
    <property type="match status" value="4"/>
</dbReference>
<sequence length="762" mass="80770">MNAPRDLPQGPDLSADTAAQAPLGQPRSPARRFFLQGSSAAAGGFMLAFHVPGLTAPADATPVSAVAAASGASGGTPEVNAWVVIQPDDTVIVRIARSEMGQGTLTGLAQLVAEELDCDWTRVRTEYPTPGQNLARNRVWGSFSTGGSRGVRESHDYIRKGGAAARLMLMQAAADQWKVPMAELATANGQVRHMPTGRTSTYGPLAAAAAKLTPPTDVTVKDPKDWRIAGKPYKRLDTRGKLDGSQVYGMDLSLPGMLNAAIKDCPVFGGKVKRFDAAAIAGKPGVKKVVQVGDSAVAVVADTWWRAKTALDALPIEWDEGPNAKLDSEQIAAMLKAGLDAGEAALGQSQGDAKAGLSGAARRIEAVYSYPFQNHATMETMNATARWTPQRCEVWTPTQNGEAALAAASEASGLPPAQCEVYKLHLGGGFGRRGAVHDWVRQAVAIAKAMPGVPVKLIWSREEDMLHGRYHPITQCKLTAGLDAQGKLQALHVRISGQSIVAGIFPQNIKNGVDPVVFQGLSNGGTEGAFGYTVPNLLIDHAMRNPPVPPGFWRGVNLNQNAIYVESFIDEIAHATRRDPLELRRELLAKSPKHLAVLNAAAEKAGWGKPLPKGHHRGLAQIMGFGSYVAACAEVSVAADGTLKIHRIVAATDPGHAVNPQQIEAQVEGSFVYGLSAALFGEITVKDGRVQQDNFHTYPVVKMEHMPKVETIVMPSGGFWGGVGEPTIAVAAPAVLNAIFAATGQRIRDLPLSKHTLKPRAA</sequence>
<dbReference type="SUPFAM" id="SSF56003">
    <property type="entry name" value="Molybdenum cofactor-binding domain"/>
    <property type="match status" value="2"/>
</dbReference>
<name>A0ABY6AZL1_9BURK</name>
<dbReference type="PIRSF" id="PIRSF036389">
    <property type="entry name" value="IOR_B"/>
    <property type="match status" value="1"/>
</dbReference>
<dbReference type="InterPro" id="IPR006311">
    <property type="entry name" value="TAT_signal"/>
</dbReference>
<keyword evidence="4" id="KW-1185">Reference proteome</keyword>
<dbReference type="EMBL" id="CP104562">
    <property type="protein sequence ID" value="UXH78235.1"/>
    <property type="molecule type" value="Genomic_DNA"/>
</dbReference>
<evidence type="ECO:0000313" key="4">
    <source>
        <dbReference type="Proteomes" id="UP001064933"/>
    </source>
</evidence>
<dbReference type="PANTHER" id="PTHR47495:SF2">
    <property type="entry name" value="ALDEHYDE DEHYDROGENASE"/>
    <property type="match status" value="1"/>
</dbReference>
<dbReference type="RefSeq" id="WP_261758015.1">
    <property type="nucleotide sequence ID" value="NZ_CP104562.2"/>
</dbReference>
<dbReference type="Pfam" id="PF02738">
    <property type="entry name" value="MoCoBD_1"/>
    <property type="match status" value="1"/>
</dbReference>
<evidence type="ECO:0000256" key="1">
    <source>
        <dbReference type="SAM" id="MobiDB-lite"/>
    </source>
</evidence>
<dbReference type="InterPro" id="IPR037165">
    <property type="entry name" value="AldOxase/xan_DH_Mopterin-bd_sf"/>
</dbReference>
<organism evidence="3 4">
    <name type="scientific">Roseateles amylovorans</name>
    <dbReference type="NCBI Taxonomy" id="2978473"/>
    <lineage>
        <taxon>Bacteria</taxon>
        <taxon>Pseudomonadati</taxon>
        <taxon>Pseudomonadota</taxon>
        <taxon>Betaproteobacteria</taxon>
        <taxon>Burkholderiales</taxon>
        <taxon>Sphaerotilaceae</taxon>
        <taxon>Roseateles</taxon>
    </lineage>
</organism>
<dbReference type="InterPro" id="IPR012368">
    <property type="entry name" value="OxRdtase_Mopterin-bd_su_IorB"/>
</dbReference>
<dbReference type="Pfam" id="PF20256">
    <property type="entry name" value="MoCoBD_2"/>
    <property type="match status" value="2"/>
</dbReference>
<reference evidence="3" key="1">
    <citation type="submission" date="2022-10" db="EMBL/GenBank/DDBJ databases">
        <title>Characterization and whole genome sequencing of a new Roseateles species, isolated from fresh water.</title>
        <authorList>
            <person name="Guliayeva D.Y."/>
            <person name="Akhremchuk A.E."/>
            <person name="Sikolenko M.A."/>
            <person name="Valentovich L.N."/>
            <person name="Sidarenka A.V."/>
        </authorList>
    </citation>
    <scope>NUCLEOTIDE SEQUENCE</scope>
    <source>
        <strain evidence="3">BIM B-1768</strain>
    </source>
</reference>
<accession>A0ABY6AZL1</accession>
<dbReference type="PANTHER" id="PTHR47495">
    <property type="entry name" value="ALDEHYDE DEHYDROGENASE"/>
    <property type="match status" value="1"/>
</dbReference>
<protein>
    <submittedName>
        <fullName evidence="3">Molybdopterin-dependent oxidoreductase</fullName>
    </submittedName>
</protein>
<evidence type="ECO:0000313" key="3">
    <source>
        <dbReference type="EMBL" id="UXH78235.1"/>
    </source>
</evidence>
<dbReference type="PROSITE" id="PS51318">
    <property type="entry name" value="TAT"/>
    <property type="match status" value="1"/>
</dbReference>
<dbReference type="Gene3D" id="3.90.1170.50">
    <property type="entry name" value="Aldehyde oxidase/xanthine dehydrogenase, a/b hammerhead"/>
    <property type="match status" value="1"/>
</dbReference>
<dbReference type="InterPro" id="IPR008274">
    <property type="entry name" value="AldOxase/xan_DH_MoCoBD1"/>
</dbReference>
<dbReference type="Proteomes" id="UP001064933">
    <property type="component" value="Chromosome"/>
</dbReference>
<feature type="region of interest" description="Disordered" evidence="1">
    <location>
        <begin position="1"/>
        <end position="29"/>
    </location>
</feature>
<evidence type="ECO:0000259" key="2">
    <source>
        <dbReference type="SMART" id="SM01008"/>
    </source>
</evidence>
<dbReference type="InterPro" id="IPR000674">
    <property type="entry name" value="Ald_Oxase/Xan_DH_a/b"/>
</dbReference>
<dbReference type="SMART" id="SM01008">
    <property type="entry name" value="Ald_Xan_dh_C"/>
    <property type="match status" value="1"/>
</dbReference>
<gene>
    <name evidence="3" type="ORF">N4261_25350</name>
</gene>
<dbReference type="InterPro" id="IPR046867">
    <property type="entry name" value="AldOxase/xan_DH_MoCoBD2"/>
</dbReference>
<feature type="domain" description="Aldehyde oxidase/xanthine dehydrogenase a/b hammerhead" evidence="2">
    <location>
        <begin position="243"/>
        <end position="322"/>
    </location>
</feature>
<proteinExistence type="predicted"/>